<evidence type="ECO:0000256" key="1">
    <source>
        <dbReference type="ARBA" id="ARBA00008000"/>
    </source>
</evidence>
<keyword evidence="2" id="KW-0285">Flavoprotein</keyword>
<dbReference type="InterPro" id="IPR016169">
    <property type="entry name" value="FAD-bd_PCMH_sub2"/>
</dbReference>
<dbReference type="Gene3D" id="1.10.45.10">
    <property type="entry name" value="Vanillyl-alcohol Oxidase, Chain A, domain 4"/>
    <property type="match status" value="1"/>
</dbReference>
<dbReference type="AlphaFoldDB" id="A0A2K2EXV5"/>
<dbReference type="SUPFAM" id="SSF55103">
    <property type="entry name" value="FAD-linked oxidases, C-terminal domain"/>
    <property type="match status" value="1"/>
</dbReference>
<dbReference type="RefSeq" id="WP_103083025.1">
    <property type="nucleotide sequence ID" value="NZ_CP021850.1"/>
</dbReference>
<dbReference type="PANTHER" id="PTHR46568">
    <property type="entry name" value="ALKYLDIHYDROXYACETONEPHOSPHATE SYNTHASE, PEROXISOMAL"/>
    <property type="match status" value="1"/>
</dbReference>
<dbReference type="Pfam" id="PF02913">
    <property type="entry name" value="FAD-oxidase_C"/>
    <property type="match status" value="1"/>
</dbReference>
<feature type="domain" description="FAD-binding PCMH-type" evidence="8">
    <location>
        <begin position="45"/>
        <end position="224"/>
    </location>
</feature>
<organism evidence="9 10">
    <name type="scientific">Clostridium thermosuccinogenes</name>
    <dbReference type="NCBI Taxonomy" id="84032"/>
    <lineage>
        <taxon>Bacteria</taxon>
        <taxon>Bacillati</taxon>
        <taxon>Bacillota</taxon>
        <taxon>Clostridia</taxon>
        <taxon>Eubacteriales</taxon>
        <taxon>Clostridiaceae</taxon>
        <taxon>Clostridium</taxon>
    </lineage>
</organism>
<dbReference type="GO" id="GO:0008609">
    <property type="term" value="F:alkylglycerone-phosphate synthase activity"/>
    <property type="evidence" value="ECO:0007669"/>
    <property type="project" value="InterPro"/>
</dbReference>
<sequence>MDNQALLNSLKEIFSEDQINTNYEDLYDAAADRYKKYAKAKKVLDVPVPIAIVYPKSAEEVSKLLVFCNENSINVIPRSGKTATEGGLENWKEQTIVIDAKNLNKIIRIDTYNMEATVQAGVPLQELEDEARKLGYTTGHSPQSKPVAKMGGLVATRSIGQFSTLYGGIEDMVVGLECVFPDGHIARIKNVPRRAGGPDIRHIVIGNEGTLCYITEVTVKLFKFFPENSKFYGYLIKDIDTGIKVLREVVVNGYRPSIARVYSEEDARQHFYHFHKGKCVLIFMAEGNRDIVNATCAGIEAAVEKFKDGIIEQVDGQLISDWYDHLNWSQQDIDDEIQGMIENDRHDGFTTEISANWETISKIYHNVINRIRNEFPRAHDLTMLGGHSSHSYINGTNMYFVYNYNINCAPEDEMRIYHHPIHSIIVEETLKLGGSMCHHHGIGKYRTEWTKEEHGSAYYMLEKLKEAFDPKGIMNFGTIYPQEEGLKYIK</sequence>
<dbReference type="PROSITE" id="PS51387">
    <property type="entry name" value="FAD_PCMH"/>
    <property type="match status" value="1"/>
</dbReference>
<feature type="active site" description="Proton donor/acceptor" evidence="5">
    <location>
        <position position="399"/>
    </location>
</feature>
<evidence type="ECO:0000256" key="3">
    <source>
        <dbReference type="ARBA" id="ARBA00022827"/>
    </source>
</evidence>
<dbReference type="InterPro" id="IPR036318">
    <property type="entry name" value="FAD-bd_PCMH-like_sf"/>
</dbReference>
<feature type="site" description="Important for enzyme activity" evidence="7">
    <location>
        <position position="260"/>
    </location>
</feature>
<evidence type="ECO:0000256" key="7">
    <source>
        <dbReference type="PIRSR" id="PIRSR625650-4"/>
    </source>
</evidence>
<dbReference type="EMBL" id="NIOJ01000071">
    <property type="protein sequence ID" value="PNT95249.1"/>
    <property type="molecule type" value="Genomic_DNA"/>
</dbReference>
<keyword evidence="3 6" id="KW-0274">FAD</keyword>
<reference evidence="9 10" key="1">
    <citation type="submission" date="2017-06" db="EMBL/GenBank/DDBJ databases">
        <title>Investigating the central metabolism of Clostridium thermosuccinogenes.</title>
        <authorList>
            <person name="Koendjbiharie J.G."/>
            <person name="van Kranenburg R."/>
        </authorList>
    </citation>
    <scope>NUCLEOTIDE SEQUENCE [LARGE SCALE GENOMIC DNA]</scope>
    <source>
        <strain evidence="9 10">DSM 5806</strain>
    </source>
</reference>
<evidence type="ECO:0000259" key="8">
    <source>
        <dbReference type="PROSITE" id="PS51387"/>
    </source>
</evidence>
<gene>
    <name evidence="9" type="ORF">CDQ84_17455</name>
</gene>
<evidence type="ECO:0000256" key="2">
    <source>
        <dbReference type="ARBA" id="ARBA00022630"/>
    </source>
</evidence>
<comment type="caution">
    <text evidence="9">The sequence shown here is derived from an EMBL/GenBank/DDBJ whole genome shotgun (WGS) entry which is preliminary data.</text>
</comment>
<dbReference type="InterPro" id="IPR004113">
    <property type="entry name" value="FAD-bd_oxidored_4_C"/>
</dbReference>
<evidence type="ECO:0000256" key="6">
    <source>
        <dbReference type="PIRSR" id="PIRSR625650-3"/>
    </source>
</evidence>
<evidence type="ECO:0000256" key="4">
    <source>
        <dbReference type="ARBA" id="ARBA00023002"/>
    </source>
</evidence>
<feature type="binding site" evidence="6">
    <location>
        <begin position="208"/>
        <end position="214"/>
    </location>
    <ligand>
        <name>FAD</name>
        <dbReference type="ChEBI" id="CHEBI:57692"/>
    </ligand>
</feature>
<dbReference type="SUPFAM" id="SSF56176">
    <property type="entry name" value="FAD-binding/transporter-associated domain-like"/>
    <property type="match status" value="1"/>
</dbReference>
<dbReference type="InterPro" id="IPR006094">
    <property type="entry name" value="Oxid_FAD_bind_N"/>
</dbReference>
<dbReference type="GO" id="GO:0071949">
    <property type="term" value="F:FAD binding"/>
    <property type="evidence" value="ECO:0007669"/>
    <property type="project" value="InterPro"/>
</dbReference>
<dbReference type="Proteomes" id="UP000236151">
    <property type="component" value="Unassembled WGS sequence"/>
</dbReference>
<dbReference type="GO" id="GO:0008610">
    <property type="term" value="P:lipid biosynthetic process"/>
    <property type="evidence" value="ECO:0007669"/>
    <property type="project" value="InterPro"/>
</dbReference>
<dbReference type="KEGG" id="cthd:CDO33_00020"/>
<dbReference type="Pfam" id="PF01565">
    <property type="entry name" value="FAD_binding_4"/>
    <property type="match status" value="1"/>
</dbReference>
<evidence type="ECO:0000313" key="10">
    <source>
        <dbReference type="Proteomes" id="UP000236151"/>
    </source>
</evidence>
<dbReference type="InterPro" id="IPR025650">
    <property type="entry name" value="Alkyl-DHAP_Synthase"/>
</dbReference>
<comment type="similarity">
    <text evidence="1">Belongs to the FAD-binding oxidoreductase/transferase type 4 family.</text>
</comment>
<comment type="cofactor">
    <cofactor evidence="6">
        <name>FAD</name>
        <dbReference type="ChEBI" id="CHEBI:57692"/>
    </cofactor>
</comment>
<keyword evidence="4" id="KW-0560">Oxidoreductase</keyword>
<dbReference type="InterPro" id="IPR016164">
    <property type="entry name" value="FAD-linked_Oxase-like_C"/>
</dbReference>
<name>A0A2K2EXV5_9CLOT</name>
<proteinExistence type="inferred from homology"/>
<dbReference type="OrthoDB" id="9767256at2"/>
<dbReference type="PANTHER" id="PTHR46568:SF1">
    <property type="entry name" value="ALKYLDIHYDROXYACETONEPHOSPHATE SYNTHASE, PEROXISOMAL"/>
    <property type="match status" value="1"/>
</dbReference>
<protein>
    <submittedName>
        <fullName evidence="9">FAD-binding oxidoreductase</fullName>
    </submittedName>
</protein>
<dbReference type="GO" id="GO:0016491">
    <property type="term" value="F:oxidoreductase activity"/>
    <property type="evidence" value="ECO:0007669"/>
    <property type="project" value="UniProtKB-KW"/>
</dbReference>
<accession>A0A2K2EXV5</accession>
<dbReference type="InterPro" id="IPR016171">
    <property type="entry name" value="Vanillyl_alc_oxidase_C-sub2"/>
</dbReference>
<dbReference type="InterPro" id="IPR016166">
    <property type="entry name" value="FAD-bd_PCMH"/>
</dbReference>
<evidence type="ECO:0000313" key="9">
    <source>
        <dbReference type="EMBL" id="PNT95249.1"/>
    </source>
</evidence>
<dbReference type="Gene3D" id="3.30.465.10">
    <property type="match status" value="1"/>
</dbReference>
<evidence type="ECO:0000256" key="5">
    <source>
        <dbReference type="PIRSR" id="PIRSR625650-1"/>
    </source>
</evidence>
<dbReference type="Gene3D" id="3.30.300.330">
    <property type="match status" value="1"/>
</dbReference>
<keyword evidence="10" id="KW-1185">Reference proteome</keyword>